<dbReference type="SUPFAM" id="SSF53756">
    <property type="entry name" value="UDP-Glycosyltransferase/glycogen phosphorylase"/>
    <property type="match status" value="1"/>
</dbReference>
<keyword evidence="2" id="KW-0808">Transferase</keyword>
<name>A0A955L120_9BACT</name>
<gene>
    <name evidence="2" type="ORF">KC678_01100</name>
</gene>
<dbReference type="EC" id="2.4.-.-" evidence="2"/>
<proteinExistence type="predicted"/>
<organism evidence="2 3">
    <name type="scientific">Candidatus Dojkabacteria bacterium</name>
    <dbReference type="NCBI Taxonomy" id="2099670"/>
    <lineage>
        <taxon>Bacteria</taxon>
        <taxon>Candidatus Dojkabacteria</taxon>
    </lineage>
</organism>
<accession>A0A955L120</accession>
<sequence length="177" mass="20163">MKNKYDIITISHFFYPRVGGLENMAFGIAKSLQKAGLNVFAIHAGETDFKYYLEGFAGESIKTINLFNNSYPITGLRFIYKIIKLLRSNPDATVLIHDRHVLSSVVASFICFVLNKPYILISHTTNSNYFKNKLFNKIGEIFESIFSQFVVGKAEKIIAVSKTKAKYLENNIKFDLE</sequence>
<dbReference type="Gene3D" id="3.40.50.2000">
    <property type="entry name" value="Glycogen Phosphorylase B"/>
    <property type="match status" value="1"/>
</dbReference>
<evidence type="ECO:0000259" key="1">
    <source>
        <dbReference type="Pfam" id="PF13439"/>
    </source>
</evidence>
<dbReference type="GO" id="GO:0016757">
    <property type="term" value="F:glycosyltransferase activity"/>
    <property type="evidence" value="ECO:0007669"/>
    <property type="project" value="UniProtKB-KW"/>
</dbReference>
<feature type="non-terminal residue" evidence="2">
    <location>
        <position position="177"/>
    </location>
</feature>
<dbReference type="Proteomes" id="UP000775877">
    <property type="component" value="Unassembled WGS sequence"/>
</dbReference>
<reference evidence="2" key="2">
    <citation type="journal article" date="2021" name="Microbiome">
        <title>Successional dynamics and alternative stable states in a saline activated sludge microbial community over 9 years.</title>
        <authorList>
            <person name="Wang Y."/>
            <person name="Ye J."/>
            <person name="Ju F."/>
            <person name="Liu L."/>
            <person name="Boyd J.A."/>
            <person name="Deng Y."/>
            <person name="Parks D.H."/>
            <person name="Jiang X."/>
            <person name="Yin X."/>
            <person name="Woodcroft B.J."/>
            <person name="Tyson G.W."/>
            <person name="Hugenholtz P."/>
            <person name="Polz M.F."/>
            <person name="Zhang T."/>
        </authorList>
    </citation>
    <scope>NUCLEOTIDE SEQUENCE</scope>
    <source>
        <strain evidence="2">HKST-UBA13</strain>
    </source>
</reference>
<dbReference type="EMBL" id="JAGQLJ010000020">
    <property type="protein sequence ID" value="MCA9380839.1"/>
    <property type="molecule type" value="Genomic_DNA"/>
</dbReference>
<dbReference type="AlphaFoldDB" id="A0A955L120"/>
<reference evidence="2" key="1">
    <citation type="submission" date="2020-04" db="EMBL/GenBank/DDBJ databases">
        <authorList>
            <person name="Zhang T."/>
        </authorList>
    </citation>
    <scope>NUCLEOTIDE SEQUENCE</scope>
    <source>
        <strain evidence="2">HKST-UBA13</strain>
    </source>
</reference>
<evidence type="ECO:0000313" key="3">
    <source>
        <dbReference type="Proteomes" id="UP000775877"/>
    </source>
</evidence>
<keyword evidence="2" id="KW-0328">Glycosyltransferase</keyword>
<protein>
    <submittedName>
        <fullName evidence="2">Glycosyltransferase</fullName>
        <ecNumber evidence="2">2.4.-.-</ecNumber>
    </submittedName>
</protein>
<comment type="caution">
    <text evidence="2">The sequence shown here is derived from an EMBL/GenBank/DDBJ whole genome shotgun (WGS) entry which is preliminary data.</text>
</comment>
<dbReference type="InterPro" id="IPR028098">
    <property type="entry name" value="Glyco_trans_4-like_N"/>
</dbReference>
<feature type="domain" description="Glycosyltransferase subfamily 4-like N-terminal" evidence="1">
    <location>
        <begin position="18"/>
        <end position="173"/>
    </location>
</feature>
<dbReference type="Pfam" id="PF13439">
    <property type="entry name" value="Glyco_transf_4"/>
    <property type="match status" value="1"/>
</dbReference>
<evidence type="ECO:0000313" key="2">
    <source>
        <dbReference type="EMBL" id="MCA9380839.1"/>
    </source>
</evidence>